<dbReference type="EC" id="2.4.1.18" evidence="5 11"/>
<dbReference type="InterPro" id="IPR017853">
    <property type="entry name" value="GH"/>
</dbReference>
<dbReference type="PIRSF" id="PIRSF000463">
    <property type="entry name" value="GlgB"/>
    <property type="match status" value="1"/>
</dbReference>
<dbReference type="GO" id="GO:0005978">
    <property type="term" value="P:glycogen biosynthetic process"/>
    <property type="evidence" value="ECO:0007669"/>
    <property type="project" value="UniProtKB-UniRule"/>
</dbReference>
<dbReference type="SUPFAM" id="SSF81296">
    <property type="entry name" value="E set domains"/>
    <property type="match status" value="1"/>
</dbReference>
<dbReference type="Pfam" id="PF02806">
    <property type="entry name" value="Alpha-amylase_C"/>
    <property type="match status" value="1"/>
</dbReference>
<evidence type="ECO:0000256" key="4">
    <source>
        <dbReference type="ARBA" id="ARBA00009000"/>
    </source>
</evidence>
<dbReference type="GO" id="GO:0004553">
    <property type="term" value="F:hydrolase activity, hydrolyzing O-glycosyl compounds"/>
    <property type="evidence" value="ECO:0007669"/>
    <property type="project" value="InterPro"/>
</dbReference>
<dbReference type="STRING" id="317735.RU98_GL002126"/>
<feature type="domain" description="Glycosyl hydrolase family 13 catalytic" evidence="13">
    <location>
        <begin position="144"/>
        <end position="505"/>
    </location>
</feature>
<reference evidence="14 15" key="1">
    <citation type="submission" date="2013-02" db="EMBL/GenBank/DDBJ databases">
        <title>The Genome Sequence of Enterococcus caccae BAA-1240.</title>
        <authorList>
            <consortium name="The Broad Institute Genome Sequencing Platform"/>
            <consortium name="The Broad Institute Genome Sequencing Center for Infectious Disease"/>
            <person name="Earl A.M."/>
            <person name="Gilmore M.S."/>
            <person name="Lebreton F."/>
            <person name="Walker B."/>
            <person name="Young S.K."/>
            <person name="Zeng Q."/>
            <person name="Gargeya S."/>
            <person name="Fitzgerald M."/>
            <person name="Haas B."/>
            <person name="Abouelleil A."/>
            <person name="Alvarado L."/>
            <person name="Arachchi H.M."/>
            <person name="Berlin A.M."/>
            <person name="Chapman S.B."/>
            <person name="Dewar J."/>
            <person name="Goldberg J."/>
            <person name="Griggs A."/>
            <person name="Gujja S."/>
            <person name="Hansen M."/>
            <person name="Howarth C."/>
            <person name="Imamovic A."/>
            <person name="Larimer J."/>
            <person name="McCowan C."/>
            <person name="Murphy C."/>
            <person name="Neiman D."/>
            <person name="Pearson M."/>
            <person name="Priest M."/>
            <person name="Roberts A."/>
            <person name="Saif S."/>
            <person name="Shea T."/>
            <person name="Sisk P."/>
            <person name="Sykes S."/>
            <person name="Wortman J."/>
            <person name="Nusbaum C."/>
            <person name="Birren B."/>
        </authorList>
    </citation>
    <scope>NUCLEOTIDE SEQUENCE [LARGE SCALE GENOMIC DNA]</scope>
    <source>
        <strain evidence="14 15">ATCC BAA-1240</strain>
    </source>
</reference>
<dbReference type="NCBIfam" id="TIGR01515">
    <property type="entry name" value="branching_enzym"/>
    <property type="match status" value="1"/>
</dbReference>
<evidence type="ECO:0000256" key="11">
    <source>
        <dbReference type="NCBIfam" id="TIGR01515"/>
    </source>
</evidence>
<dbReference type="SUPFAM" id="SSF51011">
    <property type="entry name" value="Glycosyl hydrolase domain"/>
    <property type="match status" value="1"/>
</dbReference>
<dbReference type="PANTHER" id="PTHR43651:SF3">
    <property type="entry name" value="1,4-ALPHA-GLUCAN-BRANCHING ENZYME"/>
    <property type="match status" value="1"/>
</dbReference>
<evidence type="ECO:0000313" key="15">
    <source>
        <dbReference type="Proteomes" id="UP000013840"/>
    </source>
</evidence>
<dbReference type="CDD" id="cd11322">
    <property type="entry name" value="AmyAc_Glg_BE"/>
    <property type="match status" value="1"/>
</dbReference>
<evidence type="ECO:0000256" key="6">
    <source>
        <dbReference type="ARBA" id="ARBA00022600"/>
    </source>
</evidence>
<evidence type="ECO:0000259" key="13">
    <source>
        <dbReference type="SMART" id="SM00642"/>
    </source>
</evidence>
<dbReference type="EMBL" id="AJAU01000017">
    <property type="protein sequence ID" value="EOL45858.1"/>
    <property type="molecule type" value="Genomic_DNA"/>
</dbReference>
<evidence type="ECO:0000256" key="3">
    <source>
        <dbReference type="ARBA" id="ARBA00004964"/>
    </source>
</evidence>
<dbReference type="eggNOG" id="COG0296">
    <property type="taxonomic scope" value="Bacteria"/>
</dbReference>
<keyword evidence="10" id="KW-0119">Carbohydrate metabolism</keyword>
<evidence type="ECO:0000256" key="2">
    <source>
        <dbReference type="ARBA" id="ARBA00002953"/>
    </source>
</evidence>
<proteinExistence type="inferred from homology"/>
<evidence type="ECO:0000256" key="10">
    <source>
        <dbReference type="ARBA" id="ARBA00023277"/>
    </source>
</evidence>
<keyword evidence="15" id="KW-1185">Reference proteome</keyword>
<dbReference type="GO" id="GO:0005829">
    <property type="term" value="C:cytosol"/>
    <property type="evidence" value="ECO:0007669"/>
    <property type="project" value="TreeGrafter"/>
</dbReference>
<comment type="function">
    <text evidence="2">Catalyzes the formation of the alpha-1,6-glucosidic linkages in glycogen by scission of a 1,4-alpha-linked oligosaccharide from growing alpha-1,4-glucan chains and the subsequent attachment of the oligosaccharide to the alpha-1,6 position.</text>
</comment>
<dbReference type="InterPro" id="IPR006407">
    <property type="entry name" value="GlgB"/>
</dbReference>
<feature type="active site" description="Nucleophile" evidence="12">
    <location>
        <position position="304"/>
    </location>
</feature>
<dbReference type="InterPro" id="IPR006047">
    <property type="entry name" value="GH13_cat_dom"/>
</dbReference>
<evidence type="ECO:0000256" key="5">
    <source>
        <dbReference type="ARBA" id="ARBA00012541"/>
    </source>
</evidence>
<dbReference type="InterPro" id="IPR014756">
    <property type="entry name" value="Ig_E-set"/>
</dbReference>
<dbReference type="OrthoDB" id="9800174at2"/>
<keyword evidence="7" id="KW-0328">Glycosyltransferase</keyword>
<dbReference type="UniPathway" id="UPA00164"/>
<dbReference type="SUPFAM" id="SSF51445">
    <property type="entry name" value="(Trans)glycosidases"/>
    <property type="match status" value="1"/>
</dbReference>
<dbReference type="Gene3D" id="2.60.40.1180">
    <property type="entry name" value="Golgi alpha-mannosidase II"/>
    <property type="match status" value="1"/>
</dbReference>
<dbReference type="InterPro" id="IPR044143">
    <property type="entry name" value="GlgB_N_E_set_prok"/>
</dbReference>
<dbReference type="GO" id="GO:0003844">
    <property type="term" value="F:1,4-alpha-glucan branching enzyme activity"/>
    <property type="evidence" value="ECO:0007669"/>
    <property type="project" value="UniProtKB-UniRule"/>
</dbReference>
<comment type="caution">
    <text evidence="14">The sequence shown here is derived from an EMBL/GenBank/DDBJ whole genome shotgun (WGS) entry which is preliminary data.</text>
</comment>
<dbReference type="PATRIC" id="fig|1158612.3.peg.1639"/>
<evidence type="ECO:0000256" key="7">
    <source>
        <dbReference type="ARBA" id="ARBA00022676"/>
    </source>
</evidence>
<dbReference type="PANTHER" id="PTHR43651">
    <property type="entry name" value="1,4-ALPHA-GLUCAN-BRANCHING ENZYME"/>
    <property type="match status" value="1"/>
</dbReference>
<dbReference type="AlphaFoldDB" id="R3TXI9"/>
<dbReference type="Proteomes" id="UP000013840">
    <property type="component" value="Unassembled WGS sequence"/>
</dbReference>
<comment type="catalytic activity">
    <reaction evidence="1">
        <text>Transfers a segment of a (1-&gt;4)-alpha-D-glucan chain to a primary hydroxy group in a similar glucan chain.</text>
        <dbReference type="EC" id="2.4.1.18"/>
    </reaction>
</comment>
<keyword evidence="8" id="KW-0808">Transferase</keyword>
<feature type="active site" description="Proton donor" evidence="12">
    <location>
        <position position="355"/>
    </location>
</feature>
<dbReference type="SMART" id="SM00642">
    <property type="entry name" value="Aamy"/>
    <property type="match status" value="1"/>
</dbReference>
<dbReference type="NCBIfam" id="NF008967">
    <property type="entry name" value="PRK12313.1"/>
    <property type="match status" value="1"/>
</dbReference>
<evidence type="ECO:0000256" key="1">
    <source>
        <dbReference type="ARBA" id="ARBA00000826"/>
    </source>
</evidence>
<sequence>MSNEKNQLTLFETGENFYSQHYFGSHPVTRGNQNGFIFRVWAPNAQKIWLVGEFNQWDRSLPMEKTEFGVWELFSTLPQEGELYKYLVKQIDGREVYKMDPFAVFFEKRPNNASVIYRIPQKNWQDKTWKKQKSQQTHFKQPLNIFEVHASSWQCEEDGTPYTMKKLKDTLIPYVKKMGFSHIEFMPLMEHPFGASWGYQLIGYFALCSYYGKPEEFQDFVEECHLNNIGVLIDWVPGHFCINDDALAYYDGTPQFEYRDPIQAKNVRWGSLNFDLSKPQIQSFLISSALYWIDTFHIDGIRVDAVSNMLYLDYDEGPVASTLENENRNWAGFYFLQKLNAVIKRIYPNVLMIAEESSSETPITGAIENGALGFDYKWDLGWMNDTLRFYEMDAAFRKYNFRLITFSFMYMWNERYILPLSHDEVVHGKRSLMHKMWGDRYKQFAQLRNLYVYMMTHPGKKMLFMGSEWGQFLEWNSDKSLEWIDLEDELNARMHYFTQTLNQFYKNEKALWELDHSSKSIEMIDADNHEETILSFIRKGENPKDFLIIVLNFSPIERQNFTIGVPFPGTYEEILNSEMQEFGGTWVKPNQVSTTKIEPFKQFAYQIKTIVPSLGAIILKPKEIII</sequence>
<dbReference type="GO" id="GO:0043169">
    <property type="term" value="F:cation binding"/>
    <property type="evidence" value="ECO:0007669"/>
    <property type="project" value="InterPro"/>
</dbReference>
<dbReference type="CDD" id="cd02855">
    <property type="entry name" value="E_set_GBE_prok_N"/>
    <property type="match status" value="1"/>
</dbReference>
<gene>
    <name evidence="14" type="ORF">UC7_01655</name>
</gene>
<evidence type="ECO:0000256" key="9">
    <source>
        <dbReference type="ARBA" id="ARBA00023056"/>
    </source>
</evidence>
<dbReference type="RefSeq" id="WP_010771782.1">
    <property type="nucleotide sequence ID" value="NZ_KB946333.1"/>
</dbReference>
<keyword evidence="9" id="KW-0320">Glycogen biosynthesis</keyword>
<dbReference type="InterPro" id="IPR006048">
    <property type="entry name" value="A-amylase/branching_C"/>
</dbReference>
<evidence type="ECO:0000256" key="8">
    <source>
        <dbReference type="ARBA" id="ARBA00022679"/>
    </source>
</evidence>
<evidence type="ECO:0000256" key="12">
    <source>
        <dbReference type="PIRSR" id="PIRSR000463-1"/>
    </source>
</evidence>
<protein>
    <recommendedName>
        <fullName evidence="5 11">1,4-alpha-glucan branching enzyme</fullName>
        <ecNumber evidence="5 11">2.4.1.18</ecNumber>
    </recommendedName>
</protein>
<dbReference type="Gene3D" id="3.20.20.80">
    <property type="entry name" value="Glycosidases"/>
    <property type="match status" value="1"/>
</dbReference>
<organism evidence="14 15">
    <name type="scientific">Enterococcus caccae ATCC BAA-1240</name>
    <dbReference type="NCBI Taxonomy" id="1158612"/>
    <lineage>
        <taxon>Bacteria</taxon>
        <taxon>Bacillati</taxon>
        <taxon>Bacillota</taxon>
        <taxon>Bacilli</taxon>
        <taxon>Lactobacillales</taxon>
        <taxon>Enterococcaceae</taxon>
        <taxon>Enterococcus</taxon>
    </lineage>
</organism>
<dbReference type="Gene3D" id="2.60.40.10">
    <property type="entry name" value="Immunoglobulins"/>
    <property type="match status" value="1"/>
</dbReference>
<name>R3TXI9_9ENTE</name>
<dbReference type="InterPro" id="IPR037439">
    <property type="entry name" value="Branching_enzy"/>
</dbReference>
<dbReference type="InterPro" id="IPR013783">
    <property type="entry name" value="Ig-like_fold"/>
</dbReference>
<comment type="pathway">
    <text evidence="3">Glycan biosynthesis; glycogen biosynthesis.</text>
</comment>
<dbReference type="Pfam" id="PF02922">
    <property type="entry name" value="CBM_48"/>
    <property type="match status" value="1"/>
</dbReference>
<accession>R3TXI9</accession>
<keyword evidence="6" id="KW-0321">Glycogen metabolism</keyword>
<dbReference type="Pfam" id="PF00128">
    <property type="entry name" value="Alpha-amylase"/>
    <property type="match status" value="1"/>
</dbReference>
<dbReference type="InterPro" id="IPR013780">
    <property type="entry name" value="Glyco_hydro_b"/>
</dbReference>
<dbReference type="InterPro" id="IPR004193">
    <property type="entry name" value="Glyco_hydro_13_N"/>
</dbReference>
<evidence type="ECO:0000313" key="14">
    <source>
        <dbReference type="EMBL" id="EOL45858.1"/>
    </source>
</evidence>
<comment type="similarity">
    <text evidence="4">Belongs to the glycosyl hydrolase 13 family. GlgB subfamily.</text>
</comment>